<dbReference type="PANTHER" id="PTHR30290">
    <property type="entry name" value="PERIPLASMIC BINDING COMPONENT OF ABC TRANSPORTER"/>
    <property type="match status" value="1"/>
</dbReference>
<dbReference type="PANTHER" id="PTHR30290:SF64">
    <property type="entry name" value="ABC TRANSPORTER PERIPLASMIC BINDING PROTEIN"/>
    <property type="match status" value="1"/>
</dbReference>
<dbReference type="OrthoDB" id="9803988at2"/>
<evidence type="ECO:0000256" key="1">
    <source>
        <dbReference type="ARBA" id="ARBA00004418"/>
    </source>
</evidence>
<dbReference type="Pfam" id="PF00496">
    <property type="entry name" value="SBP_bac_5"/>
    <property type="match status" value="1"/>
</dbReference>
<dbReference type="GO" id="GO:0042884">
    <property type="term" value="P:microcin transport"/>
    <property type="evidence" value="ECO:0007669"/>
    <property type="project" value="TreeGrafter"/>
</dbReference>
<comment type="subcellular location">
    <subcellularLocation>
        <location evidence="1">Periplasm</location>
    </subcellularLocation>
</comment>
<dbReference type="GO" id="GO:0043190">
    <property type="term" value="C:ATP-binding cassette (ABC) transporter complex"/>
    <property type="evidence" value="ECO:0007669"/>
    <property type="project" value="InterPro"/>
</dbReference>
<dbReference type="Gene3D" id="3.40.190.10">
    <property type="entry name" value="Periplasmic binding protein-like II"/>
    <property type="match status" value="1"/>
</dbReference>
<reference evidence="5 6" key="1">
    <citation type="submission" date="2017-03" db="EMBL/GenBank/DDBJ databases">
        <authorList>
            <person name="Afonso C.L."/>
            <person name="Miller P.J."/>
            <person name="Scott M.A."/>
            <person name="Spackman E."/>
            <person name="Goraichik I."/>
            <person name="Dimitrov K.M."/>
            <person name="Suarez D.L."/>
            <person name="Swayne D.E."/>
        </authorList>
    </citation>
    <scope>NUCLEOTIDE SEQUENCE [LARGE SCALE GENOMIC DNA]</scope>
    <source>
        <strain evidence="5 6">CECT 7751</strain>
    </source>
</reference>
<evidence type="ECO:0000313" key="6">
    <source>
        <dbReference type="Proteomes" id="UP000193963"/>
    </source>
</evidence>
<dbReference type="InterPro" id="IPR039424">
    <property type="entry name" value="SBP_5"/>
</dbReference>
<dbReference type="Proteomes" id="UP000193963">
    <property type="component" value="Unassembled WGS sequence"/>
</dbReference>
<dbReference type="GO" id="GO:0030288">
    <property type="term" value="C:outer membrane-bounded periplasmic space"/>
    <property type="evidence" value="ECO:0007669"/>
    <property type="project" value="TreeGrafter"/>
</dbReference>
<dbReference type="GO" id="GO:1904680">
    <property type="term" value="F:peptide transmembrane transporter activity"/>
    <property type="evidence" value="ECO:0007669"/>
    <property type="project" value="TreeGrafter"/>
</dbReference>
<dbReference type="AlphaFoldDB" id="A0A1X7A8C4"/>
<protein>
    <submittedName>
        <fullName evidence="5">Putative D,D-dipeptide-binding periplasmic protein DdpA</fullName>
    </submittedName>
</protein>
<evidence type="ECO:0000256" key="3">
    <source>
        <dbReference type="ARBA" id="ARBA00022729"/>
    </source>
</evidence>
<accession>A0A1X7A8C4</accession>
<organism evidence="5 6">
    <name type="scientific">Pseudooceanicola marinus</name>
    <dbReference type="NCBI Taxonomy" id="396013"/>
    <lineage>
        <taxon>Bacteria</taxon>
        <taxon>Pseudomonadati</taxon>
        <taxon>Pseudomonadota</taxon>
        <taxon>Alphaproteobacteria</taxon>
        <taxon>Rhodobacterales</taxon>
        <taxon>Paracoccaceae</taxon>
        <taxon>Pseudooceanicola</taxon>
    </lineage>
</organism>
<keyword evidence="3" id="KW-0732">Signal</keyword>
<gene>
    <name evidence="5" type="primary">ddpA_2</name>
    <name evidence="5" type="ORF">PSM7751_03984</name>
</gene>
<dbReference type="InterPro" id="IPR000914">
    <property type="entry name" value="SBP_5_dom"/>
</dbReference>
<evidence type="ECO:0000256" key="2">
    <source>
        <dbReference type="ARBA" id="ARBA00005695"/>
    </source>
</evidence>
<dbReference type="PIRSF" id="PIRSF002741">
    <property type="entry name" value="MppA"/>
    <property type="match status" value="1"/>
</dbReference>
<dbReference type="GO" id="GO:0015833">
    <property type="term" value="P:peptide transport"/>
    <property type="evidence" value="ECO:0007669"/>
    <property type="project" value="TreeGrafter"/>
</dbReference>
<comment type="similarity">
    <text evidence="2">Belongs to the bacterial solute-binding protein 5 family.</text>
</comment>
<dbReference type="EMBL" id="FWFN01000010">
    <property type="protein sequence ID" value="SLN72984.1"/>
    <property type="molecule type" value="Genomic_DNA"/>
</dbReference>
<dbReference type="SUPFAM" id="SSF53850">
    <property type="entry name" value="Periplasmic binding protein-like II"/>
    <property type="match status" value="1"/>
</dbReference>
<proteinExistence type="inferred from homology"/>
<evidence type="ECO:0000313" key="5">
    <source>
        <dbReference type="EMBL" id="SLN72984.1"/>
    </source>
</evidence>
<dbReference type="Gene3D" id="3.10.105.10">
    <property type="entry name" value="Dipeptide-binding Protein, Domain 3"/>
    <property type="match status" value="1"/>
</dbReference>
<keyword evidence="6" id="KW-1185">Reference proteome</keyword>
<dbReference type="InterPro" id="IPR030678">
    <property type="entry name" value="Peptide/Ni-bd"/>
</dbReference>
<dbReference type="CDD" id="cd08497">
    <property type="entry name" value="MbnE-like"/>
    <property type="match status" value="1"/>
</dbReference>
<evidence type="ECO:0000259" key="4">
    <source>
        <dbReference type="Pfam" id="PF00496"/>
    </source>
</evidence>
<name>A0A1X7A8C4_9RHOB</name>
<sequence>MKPFRRRLQPAPIAQARQLVTRLSAGAILCVAAAIPALAEPSHGLAMYGEPALPADFTHLPYTNPEAPKGGTFVTGNTGGFDSLNPFIIRGTVPWQLRFMTHESLMYRTQDEPFTLYGLLAESVETDPNRSWVEFTLRPEAAFSDGSPVTVEDVMWTYETLGTIGNARYLGLWQSIDSMEQTGPRSVRFNFRGEDREQALVIGLWPVLKKAQWADEDFTRSGLDVVPIGSSPYVIDSFEAGRNVVLKRNPDYWGNDLPIRQGIANFDEIRIEFFGDQAALFESFKAGEISFVREFNAEKWDRDYDFPAIRSGDIVKAEIPSERPSGITGFVMNTRRAPFNDIRVRDAMIHAFNFEYINETITGGKQPRITSYFSHSQLGMREGPAEGRVRELLAPFADRLAPGALDGYALPAGDGSARNRANIRTAAGLLDEAGWVTGDDGVRRNAAGDPLRFEILLRQGDQQNEAIIDIYMNALERLGVQAGVTTVDNAQYAMRIESFDFDMTDIRRQFSLSPGNDQRIYWGGDTADQPGSRNLMGVKNPAIDAMVEAMLASRSSEDFTAAVRALDRILTTGRYVIPIFMFDKGRVAHDAALKYPEEIPIYGDSVYWLPEVWWMDPEG</sequence>
<feature type="domain" description="Solute-binding protein family 5" evidence="4">
    <location>
        <begin position="116"/>
        <end position="522"/>
    </location>
</feature>